<feature type="compositionally biased region" description="Basic and acidic residues" evidence="1">
    <location>
        <begin position="681"/>
        <end position="692"/>
    </location>
</feature>
<evidence type="ECO:0000313" key="2">
    <source>
        <dbReference type="EMBL" id="KAK7027349.1"/>
    </source>
</evidence>
<feature type="compositionally biased region" description="Low complexity" evidence="1">
    <location>
        <begin position="579"/>
        <end position="589"/>
    </location>
</feature>
<comment type="caution">
    <text evidence="2">The sequence shown here is derived from an EMBL/GenBank/DDBJ whole genome shotgun (WGS) entry which is preliminary data.</text>
</comment>
<name>A0AAW0BLL1_9AGAR</name>
<feature type="compositionally biased region" description="Polar residues" evidence="1">
    <location>
        <begin position="404"/>
        <end position="415"/>
    </location>
</feature>
<feature type="compositionally biased region" description="Acidic residues" evidence="1">
    <location>
        <begin position="794"/>
        <end position="810"/>
    </location>
</feature>
<dbReference type="EMBL" id="JAYKXP010000097">
    <property type="protein sequence ID" value="KAK7027349.1"/>
    <property type="molecule type" value="Genomic_DNA"/>
</dbReference>
<dbReference type="GO" id="GO:0030870">
    <property type="term" value="C:Mre11 complex"/>
    <property type="evidence" value="ECO:0007669"/>
    <property type="project" value="InterPro"/>
</dbReference>
<dbReference type="GO" id="GO:0007095">
    <property type="term" value="P:mitotic G2 DNA damage checkpoint signaling"/>
    <property type="evidence" value="ECO:0007669"/>
    <property type="project" value="InterPro"/>
</dbReference>
<organism evidence="2 3">
    <name type="scientific">Paramarasmius palmivorus</name>
    <dbReference type="NCBI Taxonomy" id="297713"/>
    <lineage>
        <taxon>Eukaryota</taxon>
        <taxon>Fungi</taxon>
        <taxon>Dikarya</taxon>
        <taxon>Basidiomycota</taxon>
        <taxon>Agaricomycotina</taxon>
        <taxon>Agaricomycetes</taxon>
        <taxon>Agaricomycetidae</taxon>
        <taxon>Agaricales</taxon>
        <taxon>Marasmiineae</taxon>
        <taxon>Marasmiaceae</taxon>
        <taxon>Paramarasmius</taxon>
    </lineage>
</organism>
<feature type="compositionally biased region" description="Polar residues" evidence="1">
    <location>
        <begin position="729"/>
        <end position="747"/>
    </location>
</feature>
<dbReference type="InterPro" id="IPR040227">
    <property type="entry name" value="Nibrin-rel"/>
</dbReference>
<feature type="region of interest" description="Disordered" evidence="1">
    <location>
        <begin position="729"/>
        <end position="858"/>
    </location>
</feature>
<feature type="compositionally biased region" description="Basic and acidic residues" evidence="1">
    <location>
        <begin position="419"/>
        <end position="439"/>
    </location>
</feature>
<feature type="compositionally biased region" description="Polar residues" evidence="1">
    <location>
        <begin position="551"/>
        <end position="560"/>
    </location>
</feature>
<sequence>MWIATLTSEKLNITETEVLKPGHEYTAGRKPGHPFYIESKKVASHYCCIKVGAFSEDDVSNPAKRPPIQVLNIRDKNKTIVVGPRGEPPDNVAPGTVYEAGDGTMIRVSNDSQIEIIWVKTCFYMTPSKSGTTPMEACAKFGIHLVHTLSSEVEYYITPTYNPTVPIAISLLSGCKLVKYEYLTELMRIAENNDAPELRLPYLPKHRPAFSVGMDARHKRFEVWEPDMTRRHLFSHLRFLCVGEKNREIDSHLRHLLESGDGAVETFDVRDDARSMKWHRALSRGRAKEGKQLVVLGEKENIIAAVGEDGWKELSDEAQGFGLVFKSTKDVILSVLDSDTKDLISGCEPTQLKDVEMAPIESPLPDVVPNSIPEELTNPPTQSVAQEPPPPTRRKLPPRRVTAEPSSRPETQDVSGTKPAERAPVETKSDDVQPEQEIRRPRRVLTRRVNTTAADNSTEVKSGSGSATAPSELSSTPAVIDFAAPGKQRSSRLKRRVGATDFGSREASATPEDGTQEPASKKYKSLFEESDITKNQTTSLSEMMSSAFSQSQTMTVQSGDSALPRIASTLDAVPEEMESSQTQTTEGSGVSRKRKALDDEDEEMAGVEEALAPAPSNSESRMPSVGPPPSKRKAVENINAVEPSQPKPPSMQKNSGGAAPGRPDTDDAFLKAVASTKRGKKQEDEFDREKNKSAAAATTPRTQRVEVVLSEQSGYGMGAVMMCPEYWKGSQTQKADVSEITQVSQQPLVVIDSEEEEEPPKRGGRGKGKASSSRGNSVTRTTGKKTSARPLFLDSDDEMSQVKEEDEEAPVETLESAPPPTKTTARTSRTSKKPPVIVDDDSDDDAVFKGFKGKGRRR</sequence>
<evidence type="ECO:0008006" key="4">
    <source>
        <dbReference type="Google" id="ProtNLM"/>
    </source>
</evidence>
<dbReference type="PANTHER" id="PTHR12162">
    <property type="entry name" value="NIBRIN-RELATED"/>
    <property type="match status" value="1"/>
</dbReference>
<protein>
    <recommendedName>
        <fullName evidence="4">Nibrin second BRCT domain-containing protein</fullName>
    </recommendedName>
</protein>
<gene>
    <name evidence="2" type="ORF">VNI00_015312</name>
</gene>
<feature type="region of interest" description="Disordered" evidence="1">
    <location>
        <begin position="551"/>
        <end position="705"/>
    </location>
</feature>
<keyword evidence="3" id="KW-1185">Reference proteome</keyword>
<reference evidence="2 3" key="1">
    <citation type="submission" date="2024-01" db="EMBL/GenBank/DDBJ databases">
        <title>A draft genome for a cacao thread blight-causing isolate of Paramarasmius palmivorus.</title>
        <authorList>
            <person name="Baruah I.K."/>
            <person name="Bukari Y."/>
            <person name="Amoako-Attah I."/>
            <person name="Meinhardt L.W."/>
            <person name="Bailey B.A."/>
            <person name="Cohen S.P."/>
        </authorList>
    </citation>
    <scope>NUCLEOTIDE SEQUENCE [LARGE SCALE GENOMIC DNA]</scope>
    <source>
        <strain evidence="2 3">GH-12</strain>
    </source>
</reference>
<feature type="compositionally biased region" description="Polar residues" evidence="1">
    <location>
        <begin position="453"/>
        <end position="477"/>
    </location>
</feature>
<dbReference type="GO" id="GO:0003684">
    <property type="term" value="F:damaged DNA binding"/>
    <property type="evidence" value="ECO:0007669"/>
    <property type="project" value="TreeGrafter"/>
</dbReference>
<feature type="region of interest" description="Disordered" evidence="1">
    <location>
        <begin position="354"/>
        <end position="529"/>
    </location>
</feature>
<evidence type="ECO:0000313" key="3">
    <source>
        <dbReference type="Proteomes" id="UP001383192"/>
    </source>
</evidence>
<dbReference type="Proteomes" id="UP001383192">
    <property type="component" value="Unassembled WGS sequence"/>
</dbReference>
<accession>A0AAW0BLL1</accession>
<dbReference type="PANTHER" id="PTHR12162:SF0">
    <property type="entry name" value="NIBRIN"/>
    <property type="match status" value="1"/>
</dbReference>
<dbReference type="AlphaFoldDB" id="A0AAW0BLL1"/>
<evidence type="ECO:0000256" key="1">
    <source>
        <dbReference type="SAM" id="MobiDB-lite"/>
    </source>
</evidence>
<proteinExistence type="predicted"/>
<dbReference type="GO" id="GO:0000724">
    <property type="term" value="P:double-strand break repair via homologous recombination"/>
    <property type="evidence" value="ECO:0007669"/>
    <property type="project" value="TreeGrafter"/>
</dbReference>